<feature type="non-terminal residue" evidence="1">
    <location>
        <position position="1"/>
    </location>
</feature>
<evidence type="ECO:0000313" key="1">
    <source>
        <dbReference type="EMBL" id="RDX97514.1"/>
    </source>
</evidence>
<organism evidence="1 2">
    <name type="scientific">Mucuna pruriens</name>
    <name type="common">Velvet bean</name>
    <name type="synonym">Dolichos pruriens</name>
    <dbReference type="NCBI Taxonomy" id="157652"/>
    <lineage>
        <taxon>Eukaryota</taxon>
        <taxon>Viridiplantae</taxon>
        <taxon>Streptophyta</taxon>
        <taxon>Embryophyta</taxon>
        <taxon>Tracheophyta</taxon>
        <taxon>Spermatophyta</taxon>
        <taxon>Magnoliopsida</taxon>
        <taxon>eudicotyledons</taxon>
        <taxon>Gunneridae</taxon>
        <taxon>Pentapetalae</taxon>
        <taxon>rosids</taxon>
        <taxon>fabids</taxon>
        <taxon>Fabales</taxon>
        <taxon>Fabaceae</taxon>
        <taxon>Papilionoideae</taxon>
        <taxon>50 kb inversion clade</taxon>
        <taxon>NPAAA clade</taxon>
        <taxon>indigoferoid/millettioid clade</taxon>
        <taxon>Phaseoleae</taxon>
        <taxon>Mucuna</taxon>
    </lineage>
</organism>
<dbReference type="Proteomes" id="UP000257109">
    <property type="component" value="Unassembled WGS sequence"/>
</dbReference>
<evidence type="ECO:0000313" key="2">
    <source>
        <dbReference type="Proteomes" id="UP000257109"/>
    </source>
</evidence>
<keyword evidence="2" id="KW-1185">Reference proteome</keyword>
<comment type="caution">
    <text evidence="1">The sequence shown here is derived from an EMBL/GenBank/DDBJ whole genome shotgun (WGS) entry which is preliminary data.</text>
</comment>
<gene>
    <name evidence="1" type="ORF">CR513_19714</name>
</gene>
<accession>A0A371H3W7</accession>
<proteinExistence type="predicted"/>
<sequence length="71" mass="8134">MLSQDHLKLDSATIYKNHLKLDSAMIYKSIKSLIQQEPSAMVLVLIYISKVQKDTPLPTKKCGWQSERKSN</sequence>
<protein>
    <submittedName>
        <fullName evidence="1">Uncharacterized protein</fullName>
    </submittedName>
</protein>
<name>A0A371H3W7_MUCPR</name>
<reference evidence="1" key="1">
    <citation type="submission" date="2018-05" db="EMBL/GenBank/DDBJ databases">
        <title>Draft genome of Mucuna pruriens seed.</title>
        <authorList>
            <person name="Nnadi N.E."/>
            <person name="Vos R."/>
            <person name="Hasami M.H."/>
            <person name="Devisetty U.K."/>
            <person name="Aguiy J.C."/>
        </authorList>
    </citation>
    <scope>NUCLEOTIDE SEQUENCE [LARGE SCALE GENOMIC DNA]</scope>
    <source>
        <strain evidence="1">JCA_2017</strain>
    </source>
</reference>
<dbReference type="AlphaFoldDB" id="A0A371H3W7"/>
<dbReference type="EMBL" id="QJKJ01003637">
    <property type="protein sequence ID" value="RDX97514.1"/>
    <property type="molecule type" value="Genomic_DNA"/>
</dbReference>